<dbReference type="Proteomes" id="UP001142610">
    <property type="component" value="Unassembled WGS sequence"/>
</dbReference>
<evidence type="ECO:0000256" key="4">
    <source>
        <dbReference type="ARBA" id="ARBA00022692"/>
    </source>
</evidence>
<accession>A0A9X2LB96</accession>
<dbReference type="AlphaFoldDB" id="A0A9X2LB96"/>
<dbReference type="PANTHER" id="PTHR30250">
    <property type="entry name" value="PST FAMILY PREDICTED COLANIC ACID TRANSPORTER"/>
    <property type="match status" value="1"/>
</dbReference>
<keyword evidence="3" id="KW-1003">Cell membrane</keyword>
<evidence type="ECO:0000256" key="2">
    <source>
        <dbReference type="ARBA" id="ARBA00007430"/>
    </source>
</evidence>
<evidence type="ECO:0000256" key="3">
    <source>
        <dbReference type="ARBA" id="ARBA00022475"/>
    </source>
</evidence>
<feature type="transmembrane region" description="Helical" evidence="7">
    <location>
        <begin position="380"/>
        <end position="405"/>
    </location>
</feature>
<reference evidence="8" key="1">
    <citation type="submission" date="2022-07" db="EMBL/GenBank/DDBJ databases">
        <title>Parvularcula maris sp. nov., an algicidal bacterium isolated from seawater.</title>
        <authorList>
            <person name="Li F."/>
        </authorList>
    </citation>
    <scope>NUCLEOTIDE SEQUENCE</scope>
    <source>
        <strain evidence="8">BGMRC 0090</strain>
    </source>
</reference>
<feature type="transmembrane region" description="Helical" evidence="7">
    <location>
        <begin position="50"/>
        <end position="73"/>
    </location>
</feature>
<proteinExistence type="inferred from homology"/>
<feature type="transmembrane region" description="Helical" evidence="7">
    <location>
        <begin position="120"/>
        <end position="140"/>
    </location>
</feature>
<dbReference type="PANTHER" id="PTHR30250:SF10">
    <property type="entry name" value="LIPOPOLYSACCHARIDE BIOSYNTHESIS PROTEIN WZXC"/>
    <property type="match status" value="1"/>
</dbReference>
<evidence type="ECO:0000313" key="8">
    <source>
        <dbReference type="EMBL" id="MCQ8186313.1"/>
    </source>
</evidence>
<keyword evidence="5 7" id="KW-1133">Transmembrane helix</keyword>
<evidence type="ECO:0000256" key="5">
    <source>
        <dbReference type="ARBA" id="ARBA00022989"/>
    </source>
</evidence>
<feature type="transmembrane region" description="Helical" evidence="7">
    <location>
        <begin position="233"/>
        <end position="255"/>
    </location>
</feature>
<gene>
    <name evidence="8" type="ORF">NOG11_13075</name>
</gene>
<organism evidence="8 9">
    <name type="scientific">Parvularcula maris</name>
    <dbReference type="NCBI Taxonomy" id="2965077"/>
    <lineage>
        <taxon>Bacteria</taxon>
        <taxon>Pseudomonadati</taxon>
        <taxon>Pseudomonadota</taxon>
        <taxon>Alphaproteobacteria</taxon>
        <taxon>Parvularculales</taxon>
        <taxon>Parvularculaceae</taxon>
        <taxon>Parvularcula</taxon>
    </lineage>
</organism>
<protein>
    <submittedName>
        <fullName evidence="8">Oligosaccharide flippase family protein</fullName>
    </submittedName>
</protein>
<dbReference type="Pfam" id="PF13440">
    <property type="entry name" value="Polysacc_synt_3"/>
    <property type="match status" value="1"/>
</dbReference>
<keyword evidence="4 7" id="KW-0812">Transmembrane</keyword>
<keyword evidence="6 7" id="KW-0472">Membrane</keyword>
<name>A0A9X2LB96_9PROT</name>
<feature type="transmembrane region" description="Helical" evidence="7">
    <location>
        <begin position="94"/>
        <end position="114"/>
    </location>
</feature>
<evidence type="ECO:0000313" key="9">
    <source>
        <dbReference type="Proteomes" id="UP001142610"/>
    </source>
</evidence>
<comment type="subcellular location">
    <subcellularLocation>
        <location evidence="1">Cell membrane</location>
        <topology evidence="1">Multi-pass membrane protein</topology>
    </subcellularLocation>
</comment>
<keyword evidence="9" id="KW-1185">Reference proteome</keyword>
<feature type="transmembrane region" description="Helical" evidence="7">
    <location>
        <begin position="21"/>
        <end position="44"/>
    </location>
</feature>
<dbReference type="GO" id="GO:0005886">
    <property type="term" value="C:plasma membrane"/>
    <property type="evidence" value="ECO:0007669"/>
    <property type="project" value="UniProtKB-SubCell"/>
</dbReference>
<feature type="transmembrane region" description="Helical" evidence="7">
    <location>
        <begin position="426"/>
        <end position="444"/>
    </location>
</feature>
<evidence type="ECO:0000256" key="7">
    <source>
        <dbReference type="SAM" id="Phobius"/>
    </source>
</evidence>
<comment type="similarity">
    <text evidence="2">Belongs to the polysaccharide synthase family.</text>
</comment>
<dbReference type="RefSeq" id="WP_256620221.1">
    <property type="nucleotide sequence ID" value="NZ_JANIBC010000016.1"/>
</dbReference>
<sequence>MTAEPNTEGLPTEKAQRMRLAVFYTLLSRPAVLVLTGLSVAVVARVLDPAAFGVYAIAYAVFGILSEIGLFGLKPFLVTREKIDRAVMARAVGTSLFAGFSLFLLSGAALFLLPSSFVPAGFTPTLLLFCGALFVQPLALASEAVLERRLRFGFISLLAVAASAVNAGVAIALVLSGWGIAGLAAAFLAEKLFRTLAFLIVSPEGRVRPVFKGERQVLVFGSSYSVSTTLPKISGFAILGSLSAILGLPAVGLYNRAETVVSLVDRAVMSAIKPTILPIFTTAMRSGVPKAEIYTQKLRYLTALLWPCFVGMIVLAEPLILTLLGDQWREAVLPAQVLLVGALAVPFNKMSLKLFVAFGILAVYTRIQVGYQLLRVASAAAGAVMLGLPGAALGLAAATMVKAVLIISALHRETGQSWSAFIRIQLEGALVAGFAAAGSCLAFVGPERDVLWQLLTGGAGAGIAMLLGLLAVRHPALADLLHLLRRRSVPGMPATKTPSFVR</sequence>
<evidence type="ECO:0000256" key="1">
    <source>
        <dbReference type="ARBA" id="ARBA00004651"/>
    </source>
</evidence>
<comment type="caution">
    <text evidence="8">The sequence shown here is derived from an EMBL/GenBank/DDBJ whole genome shotgun (WGS) entry which is preliminary data.</text>
</comment>
<feature type="transmembrane region" description="Helical" evidence="7">
    <location>
        <begin position="152"/>
        <end position="174"/>
    </location>
</feature>
<dbReference type="EMBL" id="JANIBC010000016">
    <property type="protein sequence ID" value="MCQ8186313.1"/>
    <property type="molecule type" value="Genomic_DNA"/>
</dbReference>
<dbReference type="InterPro" id="IPR050833">
    <property type="entry name" value="Poly_Biosynth_Transport"/>
</dbReference>
<evidence type="ECO:0000256" key="6">
    <source>
        <dbReference type="ARBA" id="ARBA00023136"/>
    </source>
</evidence>
<feature type="transmembrane region" description="Helical" evidence="7">
    <location>
        <begin position="450"/>
        <end position="472"/>
    </location>
</feature>
<feature type="transmembrane region" description="Helical" evidence="7">
    <location>
        <begin position="300"/>
        <end position="325"/>
    </location>
</feature>